<evidence type="ECO:0000256" key="3">
    <source>
        <dbReference type="ARBA" id="ARBA00022448"/>
    </source>
</evidence>
<dbReference type="EMBL" id="JAATJV010254199">
    <property type="protein sequence ID" value="MBZ3875665.1"/>
    <property type="molecule type" value="Genomic_DNA"/>
</dbReference>
<gene>
    <name evidence="26" type="ORF">SUZIE_134025</name>
</gene>
<keyword evidence="10" id="KW-1278">Translocase</keyword>
<evidence type="ECO:0000256" key="21">
    <source>
        <dbReference type="ARBA" id="ARBA00082794"/>
    </source>
</evidence>
<feature type="transmembrane region" description="Helical" evidence="23">
    <location>
        <begin position="419"/>
        <end position="439"/>
    </location>
</feature>
<feature type="transmembrane region" description="Helical" evidence="23">
    <location>
        <begin position="1134"/>
        <end position="1167"/>
    </location>
</feature>
<evidence type="ECO:0000256" key="20">
    <source>
        <dbReference type="ARBA" id="ARBA00069160"/>
    </source>
</evidence>
<evidence type="ECO:0000256" key="7">
    <source>
        <dbReference type="ARBA" id="ARBA00022737"/>
    </source>
</evidence>
<dbReference type="Pfam" id="PF00664">
    <property type="entry name" value="ABC_membrane"/>
    <property type="match status" value="2"/>
</dbReference>
<evidence type="ECO:0000256" key="12">
    <source>
        <dbReference type="ARBA" id="ARBA00023136"/>
    </source>
</evidence>
<keyword evidence="27" id="KW-1185">Reference proteome</keyword>
<dbReference type="FunFam" id="1.20.1560.10:FF:000001">
    <property type="entry name" value="ATP-binding cassette subfamily C member 1"/>
    <property type="match status" value="1"/>
</dbReference>
<dbReference type="InterPro" id="IPR027417">
    <property type="entry name" value="P-loop_NTPase"/>
</dbReference>
<dbReference type="CDD" id="cd03250">
    <property type="entry name" value="ABCC_MRP_domain1"/>
    <property type="match status" value="1"/>
</dbReference>
<feature type="domain" description="ABC transmembrane type-1" evidence="25">
    <location>
        <begin position="379"/>
        <end position="661"/>
    </location>
</feature>
<dbReference type="InterPro" id="IPR003439">
    <property type="entry name" value="ABC_transporter-like_ATP-bd"/>
</dbReference>
<dbReference type="PROSITE" id="PS00211">
    <property type="entry name" value="ABC_TRANSPORTER_1"/>
    <property type="match status" value="2"/>
</dbReference>
<dbReference type="GO" id="GO:0030505">
    <property type="term" value="P:inorganic diphosphate transport"/>
    <property type="evidence" value="ECO:0007669"/>
    <property type="project" value="UniProtKB-ARBA"/>
</dbReference>
<dbReference type="CDD" id="cd18603">
    <property type="entry name" value="ABC_6TM_MRP1_2_3_6_D2_like"/>
    <property type="match status" value="1"/>
</dbReference>
<dbReference type="GO" id="GO:0030643">
    <property type="term" value="P:intracellular phosphate ion homeostasis"/>
    <property type="evidence" value="ECO:0007669"/>
    <property type="project" value="UniProtKB-ARBA"/>
</dbReference>
<evidence type="ECO:0000259" key="25">
    <source>
        <dbReference type="PROSITE" id="PS50929"/>
    </source>
</evidence>
<dbReference type="SUPFAM" id="SSF90123">
    <property type="entry name" value="ABC transporter transmembrane region"/>
    <property type="match status" value="2"/>
</dbReference>
<dbReference type="NCBIfam" id="TIGR00957">
    <property type="entry name" value="MRP_assoc_pro"/>
    <property type="match status" value="1"/>
</dbReference>
<feature type="transmembrane region" description="Helical" evidence="23">
    <location>
        <begin position="491"/>
        <end position="512"/>
    </location>
</feature>
<feature type="compositionally biased region" description="Low complexity" evidence="22">
    <location>
        <begin position="927"/>
        <end position="943"/>
    </location>
</feature>
<dbReference type="InterPro" id="IPR005292">
    <property type="entry name" value="MRP"/>
</dbReference>
<comment type="similarity">
    <text evidence="2">Belongs to the ABC transporter superfamily. ABCC family. Conjugate transporter (TC 3.A.1.208) subfamily.</text>
</comment>
<feature type="compositionally biased region" description="Polar residues" evidence="22">
    <location>
        <begin position="967"/>
        <end position="976"/>
    </location>
</feature>
<dbReference type="CDD" id="cd03244">
    <property type="entry name" value="ABCC_MRP_domain2"/>
    <property type="match status" value="1"/>
</dbReference>
<evidence type="ECO:0000256" key="17">
    <source>
        <dbReference type="ARBA" id="ARBA00047576"/>
    </source>
</evidence>
<feature type="domain" description="ABC transporter" evidence="24">
    <location>
        <begin position="697"/>
        <end position="921"/>
    </location>
</feature>
<feature type="domain" description="ABC transmembrane type-1" evidence="25">
    <location>
        <begin position="1019"/>
        <end position="1296"/>
    </location>
</feature>
<evidence type="ECO:0000256" key="10">
    <source>
        <dbReference type="ARBA" id="ARBA00022967"/>
    </source>
</evidence>
<evidence type="ECO:0000256" key="2">
    <source>
        <dbReference type="ARBA" id="ARBA00009726"/>
    </source>
</evidence>
<dbReference type="Pfam" id="PF00005">
    <property type="entry name" value="ABC_tran"/>
    <property type="match status" value="2"/>
</dbReference>
<feature type="region of interest" description="Disordered" evidence="22">
    <location>
        <begin position="17"/>
        <end position="77"/>
    </location>
</feature>
<feature type="compositionally biased region" description="Basic and acidic residues" evidence="22">
    <location>
        <begin position="949"/>
        <end position="959"/>
    </location>
</feature>
<feature type="region of interest" description="Disordered" evidence="22">
    <location>
        <begin position="927"/>
        <end position="992"/>
    </location>
</feature>
<feature type="transmembrane region" description="Helical" evidence="23">
    <location>
        <begin position="597"/>
        <end position="624"/>
    </location>
</feature>
<proteinExistence type="inferred from homology"/>
<dbReference type="InterPro" id="IPR036640">
    <property type="entry name" value="ABC1_TM_sf"/>
</dbReference>
<name>A0AA41MPA7_SCICA</name>
<sequence length="1571" mass="172044">MGSLGLPARPHHLASFPWRRGRTLPPASDPARPRPWLAERSGGTCPETDRQAGPRSDRRTHRGRTMAAPGEPCGGPGVWNQTEREPAVYSPLSLCFLRSAGVWLPALYLWILGPIYLLHIQRHGRGYLRMSPLFKVKMVLGFALILLCAFNVAVPLWKIQQGTPQAPEFLIHPTVWLTTMSFAVFLIHVERKKGVRASGLLFGYWLLCCLWPATSTTQQALRGGFRSDPLRHLSTYLCLSLVVAEFVLSCLVDWPPFFPKDAQQSNPCPEAAASFPSRAMFWWASGLLWRGYRKPLGPRDFWSLEQENSSEELVSQLEREWTRTRGEAPRRTKVFKSRGGGVEAVETEAAETDVFLQQEGSQRGPLLRAIWRVFRPTFLLGTLSLVVSDVCRFTIPWLLSLFLEFMGDPEAPAWKGPLLAVLMFLSACLQTVFEQHYMFRIKVLQMRLRTAITGLVYRKVLALSSSSRKASAVGDVVNLLSVDLQRLTESVLYLNGLWMLLLWIVICFIYLWQLLGPSALTAIAVFLGLLPLNFFITKKRSHHQEEQMRQKDARAGLTSSVLRTMRTIKSHGWEEAFLERVLRIRGQELGALRMSALLFSVSLVSFQVSTFLVALVVFAVHTLVAEENTMDAEKAFVTLTVLSVLNKAQAFLPFSAHIIVQARVSFDRLAAFLCLEEVDPSAVGRSASGGAAGKDCVAIHNGTFAWSRDGPPCLHGINLAVPQGCLLAVVGPVGAGKSSLLSALLGELLKVEGSVSVKGPVAYVPQEAWVQNATLVENVCFRQERDLPWLQQVLEACALRPDVDSFPAGIHTPIGEQGMNLSGGQKQRLSLARAVYRKAAVYLLDDPLAALDAHVGQHVFTRVIGPGGLLQGTTRILVTHTLHVLPQADWIVVLTEGAIAETGTYQELLRRKGALVGLLEGARQRGAAAGGEAEPVASASDPGGSPGGRRPEHTPERSIRSTPGGDATTSEGQTAVLQDDPERAGQPAAEDSARHGRVKAAMYLTYLRAVGAPLCLYTLFLFLCQQAASFCQGYWLSLWADDPVVNGRQAHTALRGWVFGLLGCLQAVGLFASMAAVFLGGVRASGLLFRRLLWDVARSPIGFFERTPVGNLLNRFSKETDTVDVDIPDKVRSLLIYTFGLLEVGLVVSMATPLAILAILPLVLLYAGFQSLYVATSCQLRRLESASYSSMCSHVAETFQGSPVVRAFQAQGLFVAQNDALVDENQRVSFPRLVVDRWLAANMELLGNGLVLVAAMSAALSRARLSAGLVGFSVSAALQVTQTLQWVVRSWTDLENSIVSVERLRDYARTAKEASWRLPTCAARPPWPRGGQIEFQNFGLRHRPELPLAVQGVSLRIHAREKVGIVGRTGAGKSSLAGALLRLQEAAEGGIWIDGVPIAHVGLHVLRSRITIIPQDPILFPGSLRMNLDLLQEHTDEAIWMALETVQLKAFVASLPGQLQYECASQGDDLSVGQKQLLCLARALLRKTQILILDEATAAVDPGTELQMQAALGGWFAQCTVLLIAHRLRSVMDCSRVLVMDKGQVAESGSPAQLLAHKGLFYRLAQESGLV</sequence>
<comment type="catalytic activity">
    <reaction evidence="17">
        <text>17beta-estradiol 17-O-(beta-D-glucuronate)(in) + ATP + H2O = 17beta-estradiol 17-O-(beta-D-glucuronate)(out) + ADP + phosphate + H(+)</text>
        <dbReference type="Rhea" id="RHEA:60128"/>
        <dbReference type="ChEBI" id="CHEBI:15377"/>
        <dbReference type="ChEBI" id="CHEBI:15378"/>
        <dbReference type="ChEBI" id="CHEBI:30616"/>
        <dbReference type="ChEBI" id="CHEBI:43474"/>
        <dbReference type="ChEBI" id="CHEBI:82961"/>
        <dbReference type="ChEBI" id="CHEBI:456216"/>
    </reaction>
    <physiologicalReaction direction="left-to-right" evidence="17">
        <dbReference type="Rhea" id="RHEA:60129"/>
    </physiologicalReaction>
</comment>
<feature type="domain" description="ABC transporter" evidence="24">
    <location>
        <begin position="1333"/>
        <end position="1567"/>
    </location>
</feature>
<feature type="transmembrane region" description="Helical" evidence="23">
    <location>
        <begin position="139"/>
        <end position="157"/>
    </location>
</feature>
<dbReference type="FunFam" id="3.40.50.300:FF:000450">
    <property type="entry name" value="ABC transporter C family member 2"/>
    <property type="match status" value="1"/>
</dbReference>
<dbReference type="Gene3D" id="1.20.1560.10">
    <property type="entry name" value="ABC transporter type 1, transmembrane domain"/>
    <property type="match status" value="2"/>
</dbReference>
<accession>A0AA41MPA7</accession>
<keyword evidence="13" id="KW-0325">Glycoprotein</keyword>
<dbReference type="InterPro" id="IPR017871">
    <property type="entry name" value="ABC_transporter-like_CS"/>
</dbReference>
<evidence type="ECO:0000313" key="26">
    <source>
        <dbReference type="EMBL" id="MBZ3875665.1"/>
    </source>
</evidence>
<dbReference type="InterPro" id="IPR056227">
    <property type="entry name" value="TMD0_ABC"/>
</dbReference>
<feature type="transmembrane region" description="Helical" evidence="23">
    <location>
        <begin position="194"/>
        <end position="213"/>
    </location>
</feature>
<dbReference type="SUPFAM" id="SSF52540">
    <property type="entry name" value="P-loop containing nucleoside triphosphate hydrolases"/>
    <property type="match status" value="2"/>
</dbReference>
<evidence type="ECO:0000256" key="1">
    <source>
        <dbReference type="ARBA" id="ARBA00004554"/>
    </source>
</evidence>
<feature type="transmembrane region" description="Helical" evidence="23">
    <location>
        <begin position="518"/>
        <end position="536"/>
    </location>
</feature>
<evidence type="ECO:0000256" key="18">
    <source>
        <dbReference type="ARBA" id="ARBA00048007"/>
    </source>
</evidence>
<evidence type="ECO:0000256" key="15">
    <source>
        <dbReference type="ARBA" id="ARBA00034696"/>
    </source>
</evidence>
<feature type="transmembrane region" description="Helical" evidence="23">
    <location>
        <begin position="378"/>
        <end position="399"/>
    </location>
</feature>
<evidence type="ECO:0000256" key="4">
    <source>
        <dbReference type="ARBA" id="ARBA00022475"/>
    </source>
</evidence>
<dbReference type="FunFam" id="3.40.50.300:FF:001147">
    <property type="entry name" value="multidrug resistance-associated protein 6 isoform X1"/>
    <property type="match status" value="1"/>
</dbReference>
<keyword evidence="4" id="KW-1003">Cell membrane</keyword>
<dbReference type="Pfam" id="PF24357">
    <property type="entry name" value="TMD0_ABC"/>
    <property type="match status" value="1"/>
</dbReference>
<evidence type="ECO:0000259" key="24">
    <source>
        <dbReference type="PROSITE" id="PS50893"/>
    </source>
</evidence>
<keyword evidence="12 23" id="KW-0472">Membrane</keyword>
<dbReference type="EC" id="7.6.2.3" evidence="14"/>
<dbReference type="InterPro" id="IPR011527">
    <property type="entry name" value="ABC1_TM_dom"/>
</dbReference>
<evidence type="ECO:0000256" key="8">
    <source>
        <dbReference type="ARBA" id="ARBA00022741"/>
    </source>
</evidence>
<feature type="compositionally biased region" description="Basic and acidic residues" evidence="22">
    <location>
        <begin position="47"/>
        <end position="57"/>
    </location>
</feature>
<feature type="transmembrane region" description="Helical" evidence="23">
    <location>
        <begin position="1056"/>
        <end position="1082"/>
    </location>
</feature>
<dbReference type="Gene3D" id="3.40.50.300">
    <property type="entry name" value="P-loop containing nucleotide triphosphate hydrolases"/>
    <property type="match status" value="2"/>
</dbReference>
<dbReference type="CDD" id="cd18595">
    <property type="entry name" value="ABC_6TM_MRP1_2_3_6_D1_like"/>
    <property type="match status" value="1"/>
</dbReference>
<dbReference type="GO" id="GO:0005524">
    <property type="term" value="F:ATP binding"/>
    <property type="evidence" value="ECO:0007669"/>
    <property type="project" value="UniProtKB-KW"/>
</dbReference>
<evidence type="ECO:0000256" key="16">
    <source>
        <dbReference type="ARBA" id="ARBA00047523"/>
    </source>
</evidence>
<organism evidence="26 27">
    <name type="scientific">Sciurus carolinensis</name>
    <name type="common">Eastern gray squirrel</name>
    <dbReference type="NCBI Taxonomy" id="30640"/>
    <lineage>
        <taxon>Eukaryota</taxon>
        <taxon>Metazoa</taxon>
        <taxon>Chordata</taxon>
        <taxon>Craniata</taxon>
        <taxon>Vertebrata</taxon>
        <taxon>Euteleostomi</taxon>
        <taxon>Mammalia</taxon>
        <taxon>Eutheria</taxon>
        <taxon>Euarchontoglires</taxon>
        <taxon>Glires</taxon>
        <taxon>Rodentia</taxon>
        <taxon>Sciuromorpha</taxon>
        <taxon>Sciuridae</taxon>
        <taxon>Sciurinae</taxon>
        <taxon>Sciurini</taxon>
        <taxon>Sciurus</taxon>
    </lineage>
</organism>
<protein>
    <recommendedName>
        <fullName evidence="20">ATP-binding cassette sub-family C member 6</fullName>
        <ecNumber evidence="14">7.6.2.3</ecNumber>
    </recommendedName>
    <alternativeName>
        <fullName evidence="21">Multidrug resistance-associated protein 6</fullName>
    </alternativeName>
</protein>
<dbReference type="Proteomes" id="UP001166674">
    <property type="component" value="Unassembled WGS sequence"/>
</dbReference>
<feature type="transmembrane region" description="Helical" evidence="23">
    <location>
        <begin position="233"/>
        <end position="254"/>
    </location>
</feature>
<keyword evidence="9" id="KW-0067">ATP-binding</keyword>
<evidence type="ECO:0000256" key="9">
    <source>
        <dbReference type="ARBA" id="ARBA00022840"/>
    </source>
</evidence>
<dbReference type="InterPro" id="IPR050173">
    <property type="entry name" value="ABC_transporter_C-like"/>
</dbReference>
<comment type="function">
    <text evidence="19">Mediates the release of nucleoside triphosphates, predominantly ATP, into the circulation, where it is rapidly converted into AMP and the mineralization inhibitor inorganic pyrophosphate (PPi) by the ecto-enzyme ectonucleotide pyrophosphatase phosphodiesterase 1 (ENPP1), therefore playing a role in PPi homeostasis.</text>
</comment>
<evidence type="ECO:0000256" key="5">
    <source>
        <dbReference type="ARBA" id="ARBA00022553"/>
    </source>
</evidence>
<evidence type="ECO:0000256" key="6">
    <source>
        <dbReference type="ARBA" id="ARBA00022692"/>
    </source>
</evidence>
<keyword evidence="3" id="KW-0813">Transport</keyword>
<dbReference type="GO" id="GO:0015431">
    <property type="term" value="F:ABC-type glutathione S-conjugate transporter activity"/>
    <property type="evidence" value="ECO:0007669"/>
    <property type="project" value="UniProtKB-EC"/>
</dbReference>
<evidence type="ECO:0000256" key="11">
    <source>
        <dbReference type="ARBA" id="ARBA00022989"/>
    </source>
</evidence>
<dbReference type="GO" id="GO:0016887">
    <property type="term" value="F:ATP hydrolysis activity"/>
    <property type="evidence" value="ECO:0007669"/>
    <property type="project" value="InterPro"/>
</dbReference>
<dbReference type="FunFam" id="1.20.1560.10:FF:000032">
    <property type="entry name" value="ATP-binding cassette sub-family C member 6"/>
    <property type="match status" value="1"/>
</dbReference>
<comment type="subcellular location">
    <subcellularLocation>
        <location evidence="15">Basal cell membrane</location>
        <topology evidence="15">Multi-pass membrane protein</topology>
    </subcellularLocation>
    <subcellularLocation>
        <location evidence="1">Basolateral cell membrane</location>
        <topology evidence="1">Multi-pass membrane protein</topology>
    </subcellularLocation>
</comment>
<evidence type="ECO:0000256" key="23">
    <source>
        <dbReference type="SAM" id="Phobius"/>
    </source>
</evidence>
<keyword evidence="5" id="KW-0597">Phosphoprotein</keyword>
<dbReference type="InterPro" id="IPR003593">
    <property type="entry name" value="AAA+_ATPase"/>
</dbReference>
<dbReference type="SMART" id="SM00382">
    <property type="entry name" value="AAA"/>
    <property type="match status" value="2"/>
</dbReference>
<reference evidence="26" key="1">
    <citation type="submission" date="2020-03" db="EMBL/GenBank/DDBJ databases">
        <title>Studies in the Genomics of Life Span.</title>
        <authorList>
            <person name="Glass D."/>
        </authorList>
    </citation>
    <scope>NUCLEOTIDE SEQUENCE</scope>
    <source>
        <strain evidence="26">SUZIE</strain>
        <tissue evidence="26">Muscle</tissue>
    </source>
</reference>
<comment type="catalytic activity">
    <reaction evidence="18">
        <text>an S-substituted glutathione(in) + ATP + H2O = an S-substituted glutathione(out) + ADP + phosphate + H(+)</text>
        <dbReference type="Rhea" id="RHEA:19121"/>
        <dbReference type="ChEBI" id="CHEBI:15377"/>
        <dbReference type="ChEBI" id="CHEBI:15378"/>
        <dbReference type="ChEBI" id="CHEBI:30616"/>
        <dbReference type="ChEBI" id="CHEBI:43474"/>
        <dbReference type="ChEBI" id="CHEBI:90779"/>
        <dbReference type="ChEBI" id="CHEBI:456216"/>
        <dbReference type="EC" id="7.6.2.3"/>
    </reaction>
    <physiologicalReaction direction="left-to-right" evidence="18">
        <dbReference type="Rhea" id="RHEA:19122"/>
    </physiologicalReaction>
</comment>
<comment type="catalytic activity">
    <reaction evidence="16">
        <text>leukotriene C4(in) + ATP + H2O = leukotriene C4(out) + ADP + phosphate + H(+)</text>
        <dbReference type="Rhea" id="RHEA:38963"/>
        <dbReference type="ChEBI" id="CHEBI:15377"/>
        <dbReference type="ChEBI" id="CHEBI:15378"/>
        <dbReference type="ChEBI" id="CHEBI:30616"/>
        <dbReference type="ChEBI" id="CHEBI:43474"/>
        <dbReference type="ChEBI" id="CHEBI:57973"/>
        <dbReference type="ChEBI" id="CHEBI:456216"/>
    </reaction>
    <physiologicalReaction direction="left-to-right" evidence="16">
        <dbReference type="Rhea" id="RHEA:38964"/>
    </physiologicalReaction>
</comment>
<evidence type="ECO:0000256" key="13">
    <source>
        <dbReference type="ARBA" id="ARBA00023180"/>
    </source>
</evidence>
<evidence type="ECO:0000256" key="14">
    <source>
        <dbReference type="ARBA" id="ARBA00024220"/>
    </source>
</evidence>
<keyword evidence="11 23" id="KW-1133">Transmembrane helix</keyword>
<dbReference type="PROSITE" id="PS50893">
    <property type="entry name" value="ABC_TRANSPORTER_2"/>
    <property type="match status" value="2"/>
</dbReference>
<feature type="transmembrane region" description="Helical" evidence="23">
    <location>
        <begin position="169"/>
        <end position="187"/>
    </location>
</feature>
<evidence type="ECO:0000313" key="27">
    <source>
        <dbReference type="Proteomes" id="UP001166674"/>
    </source>
</evidence>
<comment type="caution">
    <text evidence="26">The sequence shown here is derived from an EMBL/GenBank/DDBJ whole genome shotgun (WGS) entry which is preliminary data.</text>
</comment>
<keyword evidence="6 23" id="KW-0812">Transmembrane</keyword>
<dbReference type="PANTHER" id="PTHR24223:SF339">
    <property type="entry name" value="ATP-BINDING CASSETTE SUB-FAMILY C MEMBER 6"/>
    <property type="match status" value="1"/>
</dbReference>
<keyword evidence="7" id="KW-0677">Repeat</keyword>
<dbReference type="PANTHER" id="PTHR24223">
    <property type="entry name" value="ATP-BINDING CASSETTE SUB-FAMILY C"/>
    <property type="match status" value="1"/>
</dbReference>
<evidence type="ECO:0000256" key="19">
    <source>
        <dbReference type="ARBA" id="ARBA00053331"/>
    </source>
</evidence>
<evidence type="ECO:0000256" key="22">
    <source>
        <dbReference type="SAM" id="MobiDB-lite"/>
    </source>
</evidence>
<feature type="transmembrane region" description="Helical" evidence="23">
    <location>
        <begin position="100"/>
        <end position="118"/>
    </location>
</feature>
<dbReference type="GO" id="GO:0016323">
    <property type="term" value="C:basolateral plasma membrane"/>
    <property type="evidence" value="ECO:0007669"/>
    <property type="project" value="UniProtKB-SubCell"/>
</dbReference>
<dbReference type="PROSITE" id="PS50929">
    <property type="entry name" value="ABC_TM1F"/>
    <property type="match status" value="2"/>
</dbReference>
<keyword evidence="8" id="KW-0547">Nucleotide-binding</keyword>